<evidence type="ECO:0000256" key="4">
    <source>
        <dbReference type="ARBA" id="ARBA00022801"/>
    </source>
</evidence>
<dbReference type="EMBL" id="HG793133">
    <property type="protein sequence ID" value="CDK30897.1"/>
    <property type="molecule type" value="Genomic_DNA"/>
</dbReference>
<reference evidence="10 11" key="1">
    <citation type="journal article" date="2015" name="Biol. Direct">
        <title>Babela massiliensis, a representative of a widespread bacterial phylum with unusual adaptations to parasitism in amoebae.</title>
        <authorList>
            <person name="Pagnier I."/>
            <person name="Yutin N."/>
            <person name="Croce O."/>
            <person name="Makarova K.S."/>
            <person name="Wolf Y.I."/>
            <person name="Benamar S."/>
            <person name="Raoult D."/>
            <person name="Koonin E.V."/>
            <person name="La Scola B."/>
        </authorList>
    </citation>
    <scope>NUCLEOTIDE SEQUENCE [LARGE SCALE GENOMIC DNA]</scope>
    <source>
        <strain evidence="11">BABL1</strain>
    </source>
</reference>
<dbReference type="Gene3D" id="1.10.1370.40">
    <property type="match status" value="1"/>
</dbReference>
<dbReference type="AlphaFoldDB" id="V6DH25"/>
<evidence type="ECO:0000313" key="11">
    <source>
        <dbReference type="Proteomes" id="UP000018769"/>
    </source>
</evidence>
<evidence type="ECO:0000259" key="9">
    <source>
        <dbReference type="Pfam" id="PF01432"/>
    </source>
</evidence>
<dbReference type="OrthoDB" id="9773538at2"/>
<dbReference type="KEGG" id="dpb:BABL1_gene_25"/>
<evidence type="ECO:0000256" key="8">
    <source>
        <dbReference type="SAM" id="Phobius"/>
    </source>
</evidence>
<dbReference type="SUPFAM" id="SSF55486">
    <property type="entry name" value="Metalloproteases ('zincins'), catalytic domain"/>
    <property type="match status" value="1"/>
</dbReference>
<dbReference type="InterPro" id="IPR024079">
    <property type="entry name" value="MetalloPept_cat_dom_sf"/>
</dbReference>
<dbReference type="GO" id="GO:0046872">
    <property type="term" value="F:metal ion binding"/>
    <property type="evidence" value="ECO:0007669"/>
    <property type="project" value="UniProtKB-UniRule"/>
</dbReference>
<dbReference type="InterPro" id="IPR001567">
    <property type="entry name" value="Pept_M3A_M3B_dom"/>
</dbReference>
<dbReference type="InterPro" id="IPR024077">
    <property type="entry name" value="Neurolysin/TOP_dom2"/>
</dbReference>
<dbReference type="eggNOG" id="COG0339">
    <property type="taxonomic scope" value="Bacteria"/>
</dbReference>
<evidence type="ECO:0000313" key="10">
    <source>
        <dbReference type="EMBL" id="CDK30897.1"/>
    </source>
</evidence>
<comment type="cofactor">
    <cofactor evidence="7">
        <name>Zn(2+)</name>
        <dbReference type="ChEBI" id="CHEBI:29105"/>
    </cofactor>
    <text evidence="7">Binds 1 zinc ion.</text>
</comment>
<feature type="domain" description="Peptidase M3A/M3B catalytic" evidence="9">
    <location>
        <begin position="250"/>
        <end position="692"/>
    </location>
</feature>
<feature type="transmembrane region" description="Helical" evidence="8">
    <location>
        <begin position="5"/>
        <end position="22"/>
    </location>
</feature>
<accession>V6DH25</accession>
<dbReference type="Pfam" id="PF01432">
    <property type="entry name" value="Peptidase_M3"/>
    <property type="match status" value="1"/>
</dbReference>
<dbReference type="STRING" id="673862.BABL1_gene_25"/>
<dbReference type="PANTHER" id="PTHR11804:SF84">
    <property type="entry name" value="SACCHAROLYSIN"/>
    <property type="match status" value="1"/>
</dbReference>
<gene>
    <name evidence="10" type="primary">prlC</name>
    <name evidence="10" type="ORF">BABL1_gene_25</name>
</gene>
<keyword evidence="4 7" id="KW-0378">Hydrolase</keyword>
<comment type="similarity">
    <text evidence="1 7">Belongs to the peptidase M3 family.</text>
</comment>
<name>V6DH25_9BACT</name>
<dbReference type="Proteomes" id="UP000018769">
    <property type="component" value="Chromosome I"/>
</dbReference>
<dbReference type="HOGENOM" id="CLU_001805_2_1_7"/>
<sequence length="693" mass="80697">MKHFYIIFVMSLFFVFFCISIFNQSTKISDSYKLPNFKTENITDLFPKNIDEINNLTKLALEEAQNSLKFIYDIKDQEYNFKNIMLLFDRTTANFSYKFSTLYVLTMVHPDQEMREAAQKSVMELQKFSIDQFSQNQKLYQILKNYNESRVASSEKIADFEEYFIKETLDSYKKAGLEKDDQTRELIKSITQELGVLALDFDKNINSDNRFIKVSKEELKGVDDEFVESLKKDQDFYILGVDYPTVFKIFEECEIESTRKALWYEFNLRGYPANKEVLNKIIVLRDRLAKFLGFDSYAHMDIADQMAKTPTNVINFLNDISDKCKLKVSQEIEALKKDLPISIDLVENKFKPWDFKFVVNYYNKKYMMLDENLISQYFPTDYTLKALLDIYEQFFGLKFERSNVQNLWSEDVQVLKVYKDNKFIGTLLLDLWPRDNKYPHACQVGIVSSVRDKNYDIISPAVVLVIANFTKPQKDKPALLRRKEVTTFFHECGHAIHSLLGSTELANQSGTSVKGDFVEMPSQMLEEWMTDKEVLKSISKHYITGEKLPDNIIESIQKNQNALIASHLLGQVAYSLISLNLFDKGESKNIDLIWREAHDLLSEVTYGCSDYGYCSFGHLTNYGSKYYGYLWSKIYAKDLFNKIKEHGLFNREIGELYAQKILAKGGSQDPNELLKDFLSRETSSEAFFKDCGL</sequence>
<dbReference type="InterPro" id="IPR045090">
    <property type="entry name" value="Pept_M3A_M3B"/>
</dbReference>
<evidence type="ECO:0000256" key="7">
    <source>
        <dbReference type="RuleBase" id="RU003435"/>
    </source>
</evidence>
<evidence type="ECO:0000256" key="2">
    <source>
        <dbReference type="ARBA" id="ARBA00022670"/>
    </source>
</evidence>
<keyword evidence="5 7" id="KW-0862">Zinc</keyword>
<keyword evidence="2 7" id="KW-0645">Protease</keyword>
<dbReference type="PANTHER" id="PTHR11804">
    <property type="entry name" value="PROTEASE M3 THIMET OLIGOPEPTIDASE-RELATED"/>
    <property type="match status" value="1"/>
</dbReference>
<dbReference type="Gene3D" id="3.40.390.10">
    <property type="entry name" value="Collagenase (Catalytic Domain)"/>
    <property type="match status" value="1"/>
</dbReference>
<dbReference type="GO" id="GO:0006508">
    <property type="term" value="P:proteolysis"/>
    <property type="evidence" value="ECO:0007669"/>
    <property type="project" value="UniProtKB-KW"/>
</dbReference>
<dbReference type="GO" id="GO:0004222">
    <property type="term" value="F:metalloendopeptidase activity"/>
    <property type="evidence" value="ECO:0007669"/>
    <property type="project" value="InterPro"/>
</dbReference>
<evidence type="ECO:0000256" key="3">
    <source>
        <dbReference type="ARBA" id="ARBA00022723"/>
    </source>
</evidence>
<keyword evidence="6 7" id="KW-0482">Metalloprotease</keyword>
<dbReference type="RefSeq" id="WP_023792742.1">
    <property type="nucleotide sequence ID" value="NC_023003.1"/>
</dbReference>
<keyword evidence="8" id="KW-0812">Transmembrane</keyword>
<keyword evidence="8" id="KW-1133">Transmembrane helix</keyword>
<evidence type="ECO:0000256" key="1">
    <source>
        <dbReference type="ARBA" id="ARBA00006040"/>
    </source>
</evidence>
<protein>
    <submittedName>
        <fullName evidence="10">Zn-dependent oligopeptidase</fullName>
    </submittedName>
</protein>
<dbReference type="GO" id="GO:0006518">
    <property type="term" value="P:peptide metabolic process"/>
    <property type="evidence" value="ECO:0007669"/>
    <property type="project" value="TreeGrafter"/>
</dbReference>
<keyword evidence="8" id="KW-0472">Membrane</keyword>
<dbReference type="CDD" id="cd06455">
    <property type="entry name" value="M3A_TOP"/>
    <property type="match status" value="1"/>
</dbReference>
<keyword evidence="3 7" id="KW-0479">Metal-binding</keyword>
<evidence type="ECO:0000256" key="5">
    <source>
        <dbReference type="ARBA" id="ARBA00022833"/>
    </source>
</evidence>
<evidence type="ECO:0000256" key="6">
    <source>
        <dbReference type="ARBA" id="ARBA00023049"/>
    </source>
</evidence>
<organism evidence="10 11">
    <name type="scientific">Candidatus Babela massiliensis</name>
    <dbReference type="NCBI Taxonomy" id="673862"/>
    <lineage>
        <taxon>Bacteria</taxon>
        <taxon>Candidatus Babelota</taxon>
        <taxon>Candidatus Babeliae</taxon>
        <taxon>Candidatus Babeliales</taxon>
        <taxon>Candidatus Babeliaceae</taxon>
        <taxon>Candidatus Babela</taxon>
    </lineage>
</organism>
<dbReference type="Gene3D" id="1.10.1370.10">
    <property type="entry name" value="Neurolysin, domain 3"/>
    <property type="match status" value="1"/>
</dbReference>
<keyword evidence="11" id="KW-1185">Reference proteome</keyword>
<proteinExistence type="inferred from homology"/>